<organism evidence="1 2">
    <name type="scientific">Sphaerodactylus townsendi</name>
    <dbReference type="NCBI Taxonomy" id="933632"/>
    <lineage>
        <taxon>Eukaryota</taxon>
        <taxon>Metazoa</taxon>
        <taxon>Chordata</taxon>
        <taxon>Craniata</taxon>
        <taxon>Vertebrata</taxon>
        <taxon>Euteleostomi</taxon>
        <taxon>Lepidosauria</taxon>
        <taxon>Squamata</taxon>
        <taxon>Bifurcata</taxon>
        <taxon>Gekkota</taxon>
        <taxon>Sphaerodactylidae</taxon>
        <taxon>Sphaerodactylus</taxon>
    </lineage>
</organism>
<keyword evidence="2" id="KW-1185">Reference proteome</keyword>
<accession>A0ACB8ETR4</accession>
<comment type="caution">
    <text evidence="1">The sequence shown here is derived from an EMBL/GenBank/DDBJ whole genome shotgun (WGS) entry which is preliminary data.</text>
</comment>
<evidence type="ECO:0000313" key="2">
    <source>
        <dbReference type="Proteomes" id="UP000827872"/>
    </source>
</evidence>
<proteinExistence type="predicted"/>
<dbReference type="EMBL" id="CM037628">
    <property type="protein sequence ID" value="KAH7996177.1"/>
    <property type="molecule type" value="Genomic_DNA"/>
</dbReference>
<reference evidence="1" key="1">
    <citation type="submission" date="2021-08" db="EMBL/GenBank/DDBJ databases">
        <title>The first chromosome-level gecko genome reveals the dynamic sex chromosomes of Neotropical dwarf geckos (Sphaerodactylidae: Sphaerodactylus).</title>
        <authorList>
            <person name="Pinto B.J."/>
            <person name="Keating S.E."/>
            <person name="Gamble T."/>
        </authorList>
    </citation>
    <scope>NUCLEOTIDE SEQUENCE</scope>
    <source>
        <strain evidence="1">TG3544</strain>
    </source>
</reference>
<protein>
    <submittedName>
        <fullName evidence="1">Uncharacterized protein</fullName>
    </submittedName>
</protein>
<gene>
    <name evidence="1" type="ORF">K3G42_002217</name>
</gene>
<evidence type="ECO:0000313" key="1">
    <source>
        <dbReference type="EMBL" id="KAH7996177.1"/>
    </source>
</evidence>
<dbReference type="Proteomes" id="UP000827872">
    <property type="component" value="Linkage Group LG15"/>
</dbReference>
<sequence>MKKQQAGKRVAQFSKGQFSGRIPQSVAMYEAKARQKFISDAQYLREMQHKMDTEYQACLRKQEQTREQSEKKREQHARQEMRQTSISSISSVRSYERPWISRLPVNRQISSEEVCGCESKSSMKSPGNKPEAKFPAIDKIPVKQKQKAGTWSKKTEKSGTSPKKASGNSAQIQAEFKWSESSQIHIYLNA</sequence>
<name>A0ACB8ETR4_9SAUR</name>